<dbReference type="Pfam" id="PF18911">
    <property type="entry name" value="PKD_4"/>
    <property type="match status" value="1"/>
</dbReference>
<dbReference type="Gene3D" id="2.60.40.10">
    <property type="entry name" value="Immunoglobulins"/>
    <property type="match status" value="1"/>
</dbReference>
<dbReference type="Proteomes" id="UP000182719">
    <property type="component" value="Unassembled WGS sequence"/>
</dbReference>
<feature type="domain" description="PKD" evidence="2">
    <location>
        <begin position="50"/>
        <end position="88"/>
    </location>
</feature>
<dbReference type="InterPro" id="IPR000601">
    <property type="entry name" value="PKD_dom"/>
</dbReference>
<dbReference type="InterPro" id="IPR035986">
    <property type="entry name" value="PKD_dom_sf"/>
</dbReference>
<organism evidence="3 4">
    <name type="scientific">Stigmatella aurantiaca</name>
    <dbReference type="NCBI Taxonomy" id="41"/>
    <lineage>
        <taxon>Bacteria</taxon>
        <taxon>Pseudomonadati</taxon>
        <taxon>Myxococcota</taxon>
        <taxon>Myxococcia</taxon>
        <taxon>Myxococcales</taxon>
        <taxon>Cystobacterineae</taxon>
        <taxon>Archangiaceae</taxon>
        <taxon>Stigmatella</taxon>
    </lineage>
</organism>
<feature type="chain" id="PRO_5010361036" description="PKD domain-containing protein" evidence="1">
    <location>
        <begin position="25"/>
        <end position="594"/>
    </location>
</feature>
<sequence>MRSSPLASPSLLPLWCAATLGLLASGCHRAVKPELGVDRTVEAGVPVDFGSPREDATPVTWDFGDQRPQVKQARISHAFASAGTYTVRALEGSREVGRVQLTVVPRPVLRAVPAEARVALWVPQLRGTVEPLLTFYEQLVGPSLARNQLGDAPFLPLLLRSARGDARLVDPEEGFGLFRLSSFEGTVALLGVTDGPAAMDAVLQEFEAGGAQVRRQEDGSASVQRGLGTPISLFLDRGYLYLALPQAETPEEGQTVRAQASLGPDAGALRGLIAGFAGAGLSELPVLEQLRGKVAEGQAYLFTSLVEQGSAFPGMLASIRVGEGLAELDGFLAADKPLMEGKQGPVPALLAQAPAGPVAAATLSVPPEQLASWIFGAPGSPRRQEVTEAWKQEGIDAEALTQAMRGDVSLLAYFDAPAFYRNLVANRQPEPRGTILLEAGLTRPEPVVAMLTRMFAEGTWNVETVKEPGITRFRMRVLEQPLLLSVGADRLWLEAGEPLAARPKKNVAAALSERFAPSAFGPGHLSLMVDLGQLRADLQAPREVPGVPQVQLGAAKALGGAFLDQLTPFDHAFMDFTPEAGGARLRGRVVLRKR</sequence>
<proteinExistence type="predicted"/>
<evidence type="ECO:0000256" key="1">
    <source>
        <dbReference type="SAM" id="SignalP"/>
    </source>
</evidence>
<dbReference type="EMBL" id="FOAP01000025">
    <property type="protein sequence ID" value="SEM90765.1"/>
    <property type="molecule type" value="Genomic_DNA"/>
</dbReference>
<evidence type="ECO:0000313" key="4">
    <source>
        <dbReference type="Proteomes" id="UP000182719"/>
    </source>
</evidence>
<dbReference type="OrthoDB" id="5378394at2"/>
<keyword evidence="1" id="KW-0732">Signal</keyword>
<dbReference type="CDD" id="cd00146">
    <property type="entry name" value="PKD"/>
    <property type="match status" value="1"/>
</dbReference>
<reference evidence="4" key="1">
    <citation type="submission" date="2016-10" db="EMBL/GenBank/DDBJ databases">
        <authorList>
            <person name="Varghese N."/>
            <person name="Submissions S."/>
        </authorList>
    </citation>
    <scope>NUCLEOTIDE SEQUENCE [LARGE SCALE GENOMIC DNA]</scope>
    <source>
        <strain evidence="4">DSM 17044</strain>
    </source>
</reference>
<protein>
    <recommendedName>
        <fullName evidence="2">PKD domain-containing protein</fullName>
    </recommendedName>
</protein>
<gene>
    <name evidence="3" type="ORF">SAMN05444354_125107</name>
</gene>
<dbReference type="InterPro" id="IPR013783">
    <property type="entry name" value="Ig-like_fold"/>
</dbReference>
<keyword evidence="4" id="KW-1185">Reference proteome</keyword>
<feature type="signal peptide" evidence="1">
    <location>
        <begin position="1"/>
        <end position="24"/>
    </location>
</feature>
<dbReference type="RefSeq" id="WP_075010492.1">
    <property type="nucleotide sequence ID" value="NZ_FOAP01000025.1"/>
</dbReference>
<dbReference type="PROSITE" id="PS51257">
    <property type="entry name" value="PROKAR_LIPOPROTEIN"/>
    <property type="match status" value="1"/>
</dbReference>
<evidence type="ECO:0000259" key="2">
    <source>
        <dbReference type="PROSITE" id="PS50093"/>
    </source>
</evidence>
<dbReference type="PROSITE" id="PS50093">
    <property type="entry name" value="PKD"/>
    <property type="match status" value="1"/>
</dbReference>
<name>A0A1H8C6S8_STIAU</name>
<evidence type="ECO:0000313" key="3">
    <source>
        <dbReference type="EMBL" id="SEM90765.1"/>
    </source>
</evidence>
<dbReference type="SUPFAM" id="SSF49299">
    <property type="entry name" value="PKD domain"/>
    <property type="match status" value="1"/>
</dbReference>
<dbReference type="AlphaFoldDB" id="A0A1H8C6S8"/>
<accession>A0A1H8C6S8</accession>